<dbReference type="InterPro" id="IPR043502">
    <property type="entry name" value="DNA/RNA_pol_sf"/>
</dbReference>
<keyword evidence="10" id="KW-0235">DNA replication</keyword>
<evidence type="ECO:0000256" key="6">
    <source>
        <dbReference type="ARBA" id="ARBA00022457"/>
    </source>
</evidence>
<reference evidence="19" key="1">
    <citation type="submission" date="2018-05" db="EMBL/GenBank/DDBJ databases">
        <authorList>
            <person name="Lanie J.A."/>
            <person name="Ng W.-L."/>
            <person name="Kazmierczak K.M."/>
            <person name="Andrzejewski T.M."/>
            <person name="Davidsen T.M."/>
            <person name="Wayne K.J."/>
            <person name="Tettelin H."/>
            <person name="Glass J.I."/>
            <person name="Rusch D."/>
            <person name="Podicherti R."/>
            <person name="Tsui H.-C.T."/>
            <person name="Winkler M.E."/>
        </authorList>
    </citation>
    <scope>NUCLEOTIDE SEQUENCE</scope>
</reference>
<accession>A0A381XBF0</accession>
<dbReference type="Pfam" id="PF21999">
    <property type="entry name" value="IMS_HHH_1"/>
    <property type="match status" value="1"/>
</dbReference>
<evidence type="ECO:0000256" key="3">
    <source>
        <dbReference type="ARBA" id="ARBA00010945"/>
    </source>
</evidence>
<evidence type="ECO:0000256" key="17">
    <source>
        <dbReference type="ARBA" id="ARBA00049244"/>
    </source>
</evidence>
<dbReference type="PROSITE" id="PS50173">
    <property type="entry name" value="UMUC"/>
    <property type="match status" value="1"/>
</dbReference>
<evidence type="ECO:0000256" key="8">
    <source>
        <dbReference type="ARBA" id="ARBA00022679"/>
    </source>
</evidence>
<evidence type="ECO:0000256" key="1">
    <source>
        <dbReference type="ARBA" id="ARBA00001946"/>
    </source>
</evidence>
<dbReference type="InterPro" id="IPR022880">
    <property type="entry name" value="DNApol_IV"/>
</dbReference>
<proteinExistence type="inferred from homology"/>
<feature type="domain" description="UmuC" evidence="18">
    <location>
        <begin position="1"/>
        <end position="177"/>
    </location>
</feature>
<dbReference type="FunFam" id="3.40.1170.60:FF:000001">
    <property type="entry name" value="DNA polymerase IV"/>
    <property type="match status" value="1"/>
</dbReference>
<dbReference type="SUPFAM" id="SSF100879">
    <property type="entry name" value="Lesion bypass DNA polymerase (Y-family), little finger domain"/>
    <property type="match status" value="1"/>
</dbReference>
<dbReference type="EMBL" id="UINC01014422">
    <property type="protein sequence ID" value="SVA61507.1"/>
    <property type="molecule type" value="Genomic_DNA"/>
</dbReference>
<keyword evidence="7" id="KW-0963">Cytoplasm</keyword>
<evidence type="ECO:0000256" key="14">
    <source>
        <dbReference type="ARBA" id="ARBA00022932"/>
    </source>
</evidence>
<dbReference type="PANTHER" id="PTHR11076:SF33">
    <property type="entry name" value="DNA POLYMERASE KAPPA"/>
    <property type="match status" value="1"/>
</dbReference>
<keyword evidence="14" id="KW-0239">DNA-directed DNA polymerase</keyword>
<dbReference type="InterPro" id="IPR001126">
    <property type="entry name" value="UmuC"/>
</dbReference>
<organism evidence="19">
    <name type="scientific">marine metagenome</name>
    <dbReference type="NCBI Taxonomy" id="408172"/>
    <lineage>
        <taxon>unclassified sequences</taxon>
        <taxon>metagenomes</taxon>
        <taxon>ecological metagenomes</taxon>
    </lineage>
</organism>
<dbReference type="InterPro" id="IPR050116">
    <property type="entry name" value="DNA_polymerase-Y"/>
</dbReference>
<comment type="catalytic activity">
    <reaction evidence="17">
        <text>DNA(n) + a 2'-deoxyribonucleoside 5'-triphosphate = DNA(n+1) + diphosphate</text>
        <dbReference type="Rhea" id="RHEA:22508"/>
        <dbReference type="Rhea" id="RHEA-COMP:17339"/>
        <dbReference type="Rhea" id="RHEA-COMP:17340"/>
        <dbReference type="ChEBI" id="CHEBI:33019"/>
        <dbReference type="ChEBI" id="CHEBI:61560"/>
        <dbReference type="ChEBI" id="CHEBI:173112"/>
        <dbReference type="EC" id="2.7.7.7"/>
    </reaction>
</comment>
<comment type="cofactor">
    <cofactor evidence="1">
        <name>Mg(2+)</name>
        <dbReference type="ChEBI" id="CHEBI:18420"/>
    </cofactor>
</comment>
<evidence type="ECO:0000256" key="2">
    <source>
        <dbReference type="ARBA" id="ARBA00004496"/>
    </source>
</evidence>
<dbReference type="InterPro" id="IPR017961">
    <property type="entry name" value="DNA_pol_Y-fam_little_finger"/>
</dbReference>
<dbReference type="InterPro" id="IPR043128">
    <property type="entry name" value="Rev_trsase/Diguanyl_cyclase"/>
</dbReference>
<keyword evidence="15" id="KW-0238">DNA-binding</keyword>
<dbReference type="InterPro" id="IPR036775">
    <property type="entry name" value="DNA_pol_Y-fam_lit_finger_sf"/>
</dbReference>
<comment type="similarity">
    <text evidence="3">Belongs to the DNA polymerase type-Y family.</text>
</comment>
<evidence type="ECO:0000256" key="4">
    <source>
        <dbReference type="ARBA" id="ARBA00011245"/>
    </source>
</evidence>
<sequence>MDAFFVSVEEVLDPSLRGKPVIVGGDPNGRGVVAAASYAARKYGIHSAMPLVRARRLCRSAIFLRGSHRCYEEFSRRIFDVLRGYSPLVEPMSIDEAFVDLTGCLRLHGSLLDTAQEIRDRIRQQVGINASIGMASNKLVAKVASATVKPSSMLWIVPGMERSFLSPLGVERIPDVGPKSAMELKRMGIRTVAQLSKVPLKWLEQAYGKRGASLYLKARGVCESPVVSGKKRSRSISRETTLKKDSIDPRYLKSIFSYLVEKVVSQLREENLHARSVTLKLRYSDFKTVTRCHTLRESTDDDGVVFREIFDLFKKLFVKRTRIRLVGVSLSSLIHRRFQQTSLFDQASFEQRDRLLRSIDDIRDKYGFHAILRAGSICDNKK</sequence>
<evidence type="ECO:0000313" key="19">
    <source>
        <dbReference type="EMBL" id="SVA61507.1"/>
    </source>
</evidence>
<evidence type="ECO:0000256" key="13">
    <source>
        <dbReference type="ARBA" id="ARBA00022842"/>
    </source>
</evidence>
<comment type="subcellular location">
    <subcellularLocation>
        <location evidence="2">Cytoplasm</location>
    </subcellularLocation>
</comment>
<keyword evidence="11" id="KW-0479">Metal-binding</keyword>
<evidence type="ECO:0000256" key="5">
    <source>
        <dbReference type="ARBA" id="ARBA00012417"/>
    </source>
</evidence>
<protein>
    <recommendedName>
        <fullName evidence="5">DNA-directed DNA polymerase</fullName>
        <ecNumber evidence="5">2.7.7.7</ecNumber>
    </recommendedName>
</protein>
<dbReference type="InterPro" id="IPR053848">
    <property type="entry name" value="IMS_HHH_1"/>
</dbReference>
<dbReference type="AlphaFoldDB" id="A0A381XBF0"/>
<evidence type="ECO:0000259" key="18">
    <source>
        <dbReference type="PROSITE" id="PS50173"/>
    </source>
</evidence>
<evidence type="ECO:0000256" key="16">
    <source>
        <dbReference type="ARBA" id="ARBA00023204"/>
    </source>
</evidence>
<dbReference type="GO" id="GO:0006281">
    <property type="term" value="P:DNA repair"/>
    <property type="evidence" value="ECO:0007669"/>
    <property type="project" value="UniProtKB-KW"/>
</dbReference>
<dbReference type="HAMAP" id="MF_01113">
    <property type="entry name" value="DNApol_IV"/>
    <property type="match status" value="1"/>
</dbReference>
<dbReference type="Pfam" id="PF11799">
    <property type="entry name" value="IMS_C"/>
    <property type="match status" value="1"/>
</dbReference>
<dbReference type="Gene3D" id="1.10.150.20">
    <property type="entry name" value="5' to 3' exonuclease, C-terminal subdomain"/>
    <property type="match status" value="1"/>
</dbReference>
<dbReference type="GO" id="GO:0006260">
    <property type="term" value="P:DNA replication"/>
    <property type="evidence" value="ECO:0007669"/>
    <property type="project" value="UniProtKB-KW"/>
</dbReference>
<keyword evidence="12" id="KW-0227">DNA damage</keyword>
<dbReference type="GO" id="GO:0009432">
    <property type="term" value="P:SOS response"/>
    <property type="evidence" value="ECO:0007669"/>
    <property type="project" value="TreeGrafter"/>
</dbReference>
<dbReference type="SUPFAM" id="SSF56672">
    <property type="entry name" value="DNA/RNA polymerases"/>
    <property type="match status" value="1"/>
</dbReference>
<dbReference type="EC" id="2.7.7.7" evidence="5"/>
<dbReference type="NCBIfam" id="NF002677">
    <property type="entry name" value="PRK02406.1"/>
    <property type="match status" value="1"/>
</dbReference>
<dbReference type="GO" id="GO:0003887">
    <property type="term" value="F:DNA-directed DNA polymerase activity"/>
    <property type="evidence" value="ECO:0007669"/>
    <property type="project" value="UniProtKB-KW"/>
</dbReference>
<evidence type="ECO:0000256" key="12">
    <source>
        <dbReference type="ARBA" id="ARBA00022763"/>
    </source>
</evidence>
<dbReference type="GO" id="GO:0003684">
    <property type="term" value="F:damaged DNA binding"/>
    <property type="evidence" value="ECO:0007669"/>
    <property type="project" value="InterPro"/>
</dbReference>
<keyword evidence="13" id="KW-0460">Magnesium</keyword>
<dbReference type="PANTHER" id="PTHR11076">
    <property type="entry name" value="DNA REPAIR POLYMERASE UMUC / TRANSFERASE FAMILY MEMBER"/>
    <property type="match status" value="1"/>
</dbReference>
<dbReference type="GO" id="GO:0042276">
    <property type="term" value="P:error-prone translesion synthesis"/>
    <property type="evidence" value="ECO:0007669"/>
    <property type="project" value="TreeGrafter"/>
</dbReference>
<dbReference type="GO" id="GO:0005829">
    <property type="term" value="C:cytosol"/>
    <property type="evidence" value="ECO:0007669"/>
    <property type="project" value="TreeGrafter"/>
</dbReference>
<evidence type="ECO:0000256" key="15">
    <source>
        <dbReference type="ARBA" id="ARBA00023125"/>
    </source>
</evidence>
<dbReference type="Gene3D" id="3.30.1490.100">
    <property type="entry name" value="DNA polymerase, Y-family, little finger domain"/>
    <property type="match status" value="1"/>
</dbReference>
<dbReference type="GO" id="GO:0046872">
    <property type="term" value="F:metal ion binding"/>
    <property type="evidence" value="ECO:0007669"/>
    <property type="project" value="UniProtKB-KW"/>
</dbReference>
<dbReference type="Gene3D" id="3.40.1170.60">
    <property type="match status" value="1"/>
</dbReference>
<keyword evidence="9" id="KW-0548">Nucleotidyltransferase</keyword>
<keyword evidence="8" id="KW-0808">Transferase</keyword>
<dbReference type="FunFam" id="3.30.1490.100:FF:000004">
    <property type="entry name" value="DNA polymerase IV"/>
    <property type="match status" value="1"/>
</dbReference>
<gene>
    <name evidence="19" type="ORF">METZ01_LOCUS114361</name>
</gene>
<comment type="subunit">
    <text evidence="4">Monomer.</text>
</comment>
<evidence type="ECO:0000256" key="10">
    <source>
        <dbReference type="ARBA" id="ARBA00022705"/>
    </source>
</evidence>
<evidence type="ECO:0000256" key="11">
    <source>
        <dbReference type="ARBA" id="ARBA00022723"/>
    </source>
</evidence>
<dbReference type="Pfam" id="PF00817">
    <property type="entry name" value="IMS"/>
    <property type="match status" value="1"/>
</dbReference>
<evidence type="ECO:0000256" key="7">
    <source>
        <dbReference type="ARBA" id="ARBA00022490"/>
    </source>
</evidence>
<evidence type="ECO:0000256" key="9">
    <source>
        <dbReference type="ARBA" id="ARBA00022695"/>
    </source>
</evidence>
<dbReference type="CDD" id="cd03586">
    <property type="entry name" value="PolY_Pol_IV_kappa"/>
    <property type="match status" value="1"/>
</dbReference>
<dbReference type="Gene3D" id="3.30.70.270">
    <property type="match status" value="1"/>
</dbReference>
<keyword evidence="16" id="KW-0234">DNA repair</keyword>
<name>A0A381XBF0_9ZZZZ</name>
<keyword evidence="6" id="KW-0515">Mutator protein</keyword>